<evidence type="ECO:0000256" key="6">
    <source>
        <dbReference type="ARBA" id="ARBA00012947"/>
    </source>
</evidence>
<dbReference type="SUPFAM" id="SSF89562">
    <property type="entry name" value="RraA-like"/>
    <property type="match status" value="1"/>
</dbReference>
<evidence type="ECO:0000256" key="2">
    <source>
        <dbReference type="ARBA" id="ARBA00001968"/>
    </source>
</evidence>
<dbReference type="InterPro" id="IPR036704">
    <property type="entry name" value="RraA/RraA-like_sf"/>
</dbReference>
<evidence type="ECO:0000256" key="9">
    <source>
        <dbReference type="ARBA" id="ARBA00030169"/>
    </source>
</evidence>
<evidence type="ECO:0000256" key="7">
    <source>
        <dbReference type="ARBA" id="ARBA00016549"/>
    </source>
</evidence>
<dbReference type="EMBL" id="BAABEO010000036">
    <property type="protein sequence ID" value="GAA3704759.1"/>
    <property type="molecule type" value="Genomic_DNA"/>
</dbReference>
<sequence>MSATATASPAAVELDTNVRDKLLKVGSANVANVLLARGFRNVMMLGLAPLAQDQPQLVGPAYTLRFIPAREDLDSMANYGRTDNKHRRAIEECPPGAVLVIDAFGSLQASSMGDMMAARLRHRGVSGVVTDGGYRDSAAIEATGLPCYQVRNAPPATPIALHPVALDEPVGCAGVAVYPGDVLVGDRDGVVVIPRHLVEEVADEALDAVEYEDFAALHIANGRSIFGLFPATPESRAEYDEWVAAGRPELEKK</sequence>
<dbReference type="InterPro" id="IPR005493">
    <property type="entry name" value="RraA/RraA-like"/>
</dbReference>
<evidence type="ECO:0000256" key="3">
    <source>
        <dbReference type="ARBA" id="ARBA00008621"/>
    </source>
</evidence>
<dbReference type="CDD" id="cd16841">
    <property type="entry name" value="RraA_family"/>
    <property type="match status" value="1"/>
</dbReference>
<protein>
    <recommendedName>
        <fullName evidence="7">Putative 4-hydroxy-4-methyl-2-oxoglutarate aldolase</fullName>
        <ecNumber evidence="6">4.1.1.112</ecNumber>
        <ecNumber evidence="5">4.1.3.17</ecNumber>
    </recommendedName>
    <alternativeName>
        <fullName evidence="10">Oxaloacetate decarboxylase</fullName>
    </alternativeName>
    <alternativeName>
        <fullName evidence="9">RraA-like protein</fullName>
    </alternativeName>
</protein>
<comment type="function">
    <text evidence="8">Catalyzes the aldol cleavage of 4-hydroxy-4-methyl-2-oxoglutarate (HMG) into 2 molecules of pyruvate. Also contains a secondary oxaloacetate (OAA) decarboxylase activity due to the common pyruvate enolate transition state formed following C-C bond cleavage in the retro-aldol and decarboxylation reactions.</text>
</comment>
<evidence type="ECO:0000256" key="1">
    <source>
        <dbReference type="ARBA" id="ARBA00001342"/>
    </source>
</evidence>
<dbReference type="RefSeq" id="WP_345154754.1">
    <property type="nucleotide sequence ID" value="NZ_BAABEO010000036.1"/>
</dbReference>
<dbReference type="PANTHER" id="PTHR33254">
    <property type="entry name" value="4-HYDROXY-4-METHYL-2-OXOGLUTARATE ALDOLASE 3-RELATED"/>
    <property type="match status" value="1"/>
</dbReference>
<comment type="catalytic activity">
    <reaction evidence="11">
        <text>oxaloacetate + H(+) = pyruvate + CO2</text>
        <dbReference type="Rhea" id="RHEA:15641"/>
        <dbReference type="ChEBI" id="CHEBI:15361"/>
        <dbReference type="ChEBI" id="CHEBI:15378"/>
        <dbReference type="ChEBI" id="CHEBI:16452"/>
        <dbReference type="ChEBI" id="CHEBI:16526"/>
        <dbReference type="EC" id="4.1.1.112"/>
    </reaction>
</comment>
<reference evidence="13" key="1">
    <citation type="journal article" date="2019" name="Int. J. Syst. Evol. Microbiol.">
        <title>The Global Catalogue of Microorganisms (GCM) 10K type strain sequencing project: providing services to taxonomists for standard genome sequencing and annotation.</title>
        <authorList>
            <consortium name="The Broad Institute Genomics Platform"/>
            <consortium name="The Broad Institute Genome Sequencing Center for Infectious Disease"/>
            <person name="Wu L."/>
            <person name="Ma J."/>
        </authorList>
    </citation>
    <scope>NUCLEOTIDE SEQUENCE [LARGE SCALE GENOMIC DNA]</scope>
    <source>
        <strain evidence="13">JCM 30742</strain>
    </source>
</reference>
<evidence type="ECO:0000256" key="5">
    <source>
        <dbReference type="ARBA" id="ARBA00012213"/>
    </source>
</evidence>
<comment type="cofactor">
    <cofactor evidence="2">
        <name>a divalent metal cation</name>
        <dbReference type="ChEBI" id="CHEBI:60240"/>
    </cofactor>
</comment>
<proteinExistence type="inferred from homology"/>
<comment type="subunit">
    <text evidence="4">Homotrimer.</text>
</comment>
<dbReference type="Gene3D" id="3.50.30.40">
    <property type="entry name" value="Ribonuclease E inhibitor RraA/RraA-like"/>
    <property type="match status" value="1"/>
</dbReference>
<comment type="caution">
    <text evidence="12">The sequence shown here is derived from an EMBL/GenBank/DDBJ whole genome shotgun (WGS) entry which is preliminary data.</text>
</comment>
<organism evidence="12 13">
    <name type="scientific">Arthrobacter ginkgonis</name>
    <dbReference type="NCBI Taxonomy" id="1630594"/>
    <lineage>
        <taxon>Bacteria</taxon>
        <taxon>Bacillati</taxon>
        <taxon>Actinomycetota</taxon>
        <taxon>Actinomycetes</taxon>
        <taxon>Micrococcales</taxon>
        <taxon>Micrococcaceae</taxon>
        <taxon>Arthrobacter</taxon>
    </lineage>
</organism>
<name>A0ABP7DEU8_9MICC</name>
<dbReference type="NCBIfam" id="NF006093">
    <property type="entry name" value="PRK08245.1"/>
    <property type="match status" value="1"/>
</dbReference>
<gene>
    <name evidence="12" type="ORF">GCM10023081_46320</name>
</gene>
<evidence type="ECO:0000256" key="8">
    <source>
        <dbReference type="ARBA" id="ARBA00025046"/>
    </source>
</evidence>
<evidence type="ECO:0000256" key="4">
    <source>
        <dbReference type="ARBA" id="ARBA00011233"/>
    </source>
</evidence>
<dbReference type="Pfam" id="PF03737">
    <property type="entry name" value="RraA-like"/>
    <property type="match status" value="1"/>
</dbReference>
<accession>A0ABP7DEU8</accession>
<dbReference type="EC" id="4.1.3.17" evidence="5"/>
<dbReference type="Proteomes" id="UP001500752">
    <property type="component" value="Unassembled WGS sequence"/>
</dbReference>
<evidence type="ECO:0000313" key="13">
    <source>
        <dbReference type="Proteomes" id="UP001500752"/>
    </source>
</evidence>
<evidence type="ECO:0000313" key="12">
    <source>
        <dbReference type="EMBL" id="GAA3704759.1"/>
    </source>
</evidence>
<dbReference type="PANTHER" id="PTHR33254:SF16">
    <property type="entry name" value="BLR3842 PROTEIN"/>
    <property type="match status" value="1"/>
</dbReference>
<keyword evidence="13" id="KW-1185">Reference proteome</keyword>
<evidence type="ECO:0000256" key="11">
    <source>
        <dbReference type="ARBA" id="ARBA00047973"/>
    </source>
</evidence>
<comment type="similarity">
    <text evidence="3">Belongs to the class II aldolase/RraA-like family.</text>
</comment>
<comment type="catalytic activity">
    <reaction evidence="1">
        <text>4-hydroxy-4-methyl-2-oxoglutarate = 2 pyruvate</text>
        <dbReference type="Rhea" id="RHEA:22748"/>
        <dbReference type="ChEBI" id="CHEBI:15361"/>
        <dbReference type="ChEBI" id="CHEBI:58276"/>
        <dbReference type="EC" id="4.1.3.17"/>
    </reaction>
</comment>
<evidence type="ECO:0000256" key="10">
    <source>
        <dbReference type="ARBA" id="ARBA00032305"/>
    </source>
</evidence>
<dbReference type="EC" id="4.1.1.112" evidence="6"/>